<evidence type="ECO:0000313" key="1">
    <source>
        <dbReference type="EMBL" id="NHZ31990.1"/>
    </source>
</evidence>
<dbReference type="SUPFAM" id="SSF53474">
    <property type="entry name" value="alpha/beta-Hydrolases"/>
    <property type="match status" value="1"/>
</dbReference>
<dbReference type="InterPro" id="IPR029058">
    <property type="entry name" value="AB_hydrolase_fold"/>
</dbReference>
<name>A0ABX0LGX1_9BURK</name>
<evidence type="ECO:0000313" key="2">
    <source>
        <dbReference type="Proteomes" id="UP000785613"/>
    </source>
</evidence>
<sequence>MILYLHGFRSSPRSYKARVVGEKMAALGRALDLICPQLPASPKEAMALALTLVERYDGADLAIIGSSLGGYYATWLAEHLGCRAALLNPAVYPLKDLGKHVGVTTEYHSDKVFEFKREYIEELGALAVPAITRPERYFLLAATGDEVLDYRDMTAHYAGARQHVIDGSDHAIAEFGHYVDEVLAFCLDGAASPAR</sequence>
<dbReference type="EMBL" id="VUYU01000001">
    <property type="protein sequence ID" value="NHZ31990.1"/>
    <property type="molecule type" value="Genomic_DNA"/>
</dbReference>
<dbReference type="RefSeq" id="WP_167220467.1">
    <property type="nucleotide sequence ID" value="NZ_VUYU01000001.1"/>
</dbReference>
<dbReference type="Pfam" id="PF05728">
    <property type="entry name" value="UPF0227"/>
    <property type="match status" value="1"/>
</dbReference>
<organism evidence="1 2">
    <name type="scientific">Massilia rubra</name>
    <dbReference type="NCBI Taxonomy" id="2607910"/>
    <lineage>
        <taxon>Bacteria</taxon>
        <taxon>Pseudomonadati</taxon>
        <taxon>Pseudomonadota</taxon>
        <taxon>Betaproteobacteria</taxon>
        <taxon>Burkholderiales</taxon>
        <taxon>Oxalobacteraceae</taxon>
        <taxon>Telluria group</taxon>
        <taxon>Massilia</taxon>
    </lineage>
</organism>
<dbReference type="PANTHER" id="PTHR35602:SF3">
    <property type="entry name" value="ESTERASE YQIA"/>
    <property type="match status" value="1"/>
</dbReference>
<protein>
    <submittedName>
        <fullName evidence="1">Esterase</fullName>
    </submittedName>
</protein>
<dbReference type="InterPro" id="IPR008886">
    <property type="entry name" value="UPF0227/Esterase_YqiA"/>
</dbReference>
<comment type="caution">
    <text evidence="1">The sequence shown here is derived from an EMBL/GenBank/DDBJ whole genome shotgun (WGS) entry which is preliminary data.</text>
</comment>
<keyword evidence="2" id="KW-1185">Reference proteome</keyword>
<dbReference type="PANTHER" id="PTHR35602">
    <property type="entry name" value="ESTERASE YQIA-RELATED"/>
    <property type="match status" value="1"/>
</dbReference>
<reference evidence="1 2" key="1">
    <citation type="submission" date="2019-09" db="EMBL/GenBank/DDBJ databases">
        <title>Taxonomy of Antarctic Massilia spp.: description of Massilia rubra sp. nov., Massilia aquatica sp. nov., Massilia mucilaginosa sp. nov., Massilia frigida sp. nov. isolated from streams, lakes and regoliths.</title>
        <authorList>
            <person name="Holochova P."/>
            <person name="Sedlacek I."/>
            <person name="Kralova S."/>
            <person name="Maslanova I."/>
            <person name="Busse H.-J."/>
            <person name="Stankova E."/>
            <person name="Vrbovska V."/>
            <person name="Kovarovic V."/>
            <person name="Bartak M."/>
            <person name="Svec P."/>
            <person name="Pantucek R."/>
        </authorList>
    </citation>
    <scope>NUCLEOTIDE SEQUENCE [LARGE SCALE GENOMIC DNA]</scope>
    <source>
        <strain evidence="1 2">CCM 8692</strain>
    </source>
</reference>
<accession>A0ABX0LGX1</accession>
<dbReference type="Proteomes" id="UP000785613">
    <property type="component" value="Unassembled WGS sequence"/>
</dbReference>
<gene>
    <name evidence="1" type="ORF">F0185_00050</name>
</gene>
<dbReference type="Gene3D" id="3.40.50.1820">
    <property type="entry name" value="alpha/beta hydrolase"/>
    <property type="match status" value="1"/>
</dbReference>
<proteinExistence type="predicted"/>